<dbReference type="HAMAP" id="MF_00013">
    <property type="entry name" value="LipB"/>
    <property type="match status" value="1"/>
</dbReference>
<dbReference type="GO" id="GO:0033819">
    <property type="term" value="F:lipoyl(octanoyl) transferase activity"/>
    <property type="evidence" value="ECO:0007669"/>
    <property type="project" value="UniProtKB-EC"/>
</dbReference>
<dbReference type="UniPathway" id="UPA00538">
    <property type="reaction ID" value="UER00592"/>
</dbReference>
<feature type="site" description="Lowers pKa of active site Cys" evidence="5 9">
    <location>
        <position position="143"/>
    </location>
</feature>
<keyword evidence="5" id="KW-0963">Cytoplasm</keyword>
<dbReference type="GO" id="GO:0005737">
    <property type="term" value="C:cytoplasm"/>
    <property type="evidence" value="ECO:0007669"/>
    <property type="project" value="UniProtKB-SubCell"/>
</dbReference>
<comment type="similarity">
    <text evidence="5 6">Belongs to the LipB family.</text>
</comment>
<dbReference type="PANTHER" id="PTHR10993">
    <property type="entry name" value="OCTANOYLTRANSFERASE"/>
    <property type="match status" value="1"/>
</dbReference>
<dbReference type="InterPro" id="IPR004143">
    <property type="entry name" value="BPL_LPL_catalytic"/>
</dbReference>
<evidence type="ECO:0000256" key="6">
    <source>
        <dbReference type="PIRNR" id="PIRNR016262"/>
    </source>
</evidence>
<evidence type="ECO:0000256" key="9">
    <source>
        <dbReference type="PIRSR" id="PIRSR016262-3"/>
    </source>
</evidence>
<dbReference type="InterPro" id="IPR020605">
    <property type="entry name" value="Octanoyltransferase_CS"/>
</dbReference>
<dbReference type="SUPFAM" id="SSF55681">
    <property type="entry name" value="Class II aaRS and biotin synthetases"/>
    <property type="match status" value="1"/>
</dbReference>
<proteinExistence type="inferred from homology"/>
<dbReference type="PANTHER" id="PTHR10993:SF7">
    <property type="entry name" value="LIPOYLTRANSFERASE 2, MITOCHONDRIAL-RELATED"/>
    <property type="match status" value="1"/>
</dbReference>
<comment type="function">
    <text evidence="4 5 6">Catalyzes the transfer of endogenously produced octanoic acid from octanoyl-acyl-carrier-protein onto the lipoyl domains of lipoate-dependent enzymes. Lipoyl-ACP can also act as a substrate although octanoyl-ACP is likely to be the physiological substrate.</text>
</comment>
<dbReference type="Gene3D" id="3.30.930.10">
    <property type="entry name" value="Bira Bifunctional Protein, Domain 2"/>
    <property type="match status" value="1"/>
</dbReference>
<evidence type="ECO:0000256" key="2">
    <source>
        <dbReference type="ARBA" id="ARBA00022679"/>
    </source>
</evidence>
<dbReference type="Proteomes" id="UP000249066">
    <property type="component" value="Unassembled WGS sequence"/>
</dbReference>
<comment type="catalytic activity">
    <reaction evidence="5 6">
        <text>octanoyl-[ACP] + L-lysyl-[protein] = N(6)-octanoyl-L-lysyl-[protein] + holo-[ACP] + H(+)</text>
        <dbReference type="Rhea" id="RHEA:17665"/>
        <dbReference type="Rhea" id="RHEA-COMP:9636"/>
        <dbReference type="Rhea" id="RHEA-COMP:9685"/>
        <dbReference type="Rhea" id="RHEA-COMP:9752"/>
        <dbReference type="Rhea" id="RHEA-COMP:9928"/>
        <dbReference type="ChEBI" id="CHEBI:15378"/>
        <dbReference type="ChEBI" id="CHEBI:29969"/>
        <dbReference type="ChEBI" id="CHEBI:64479"/>
        <dbReference type="ChEBI" id="CHEBI:78463"/>
        <dbReference type="ChEBI" id="CHEBI:78809"/>
        <dbReference type="EC" id="2.3.1.181"/>
    </reaction>
</comment>
<dbReference type="NCBIfam" id="NF010925">
    <property type="entry name" value="PRK14345.1"/>
    <property type="match status" value="1"/>
</dbReference>
<evidence type="ECO:0000256" key="7">
    <source>
        <dbReference type="PIRSR" id="PIRSR016262-1"/>
    </source>
</evidence>
<dbReference type="Pfam" id="PF21948">
    <property type="entry name" value="LplA-B_cat"/>
    <property type="match status" value="1"/>
</dbReference>
<keyword evidence="3 5" id="KW-0012">Acyltransferase</keyword>
<dbReference type="EMBL" id="QFNN01000081">
    <property type="protein sequence ID" value="PZO88793.1"/>
    <property type="molecule type" value="Genomic_DNA"/>
</dbReference>
<evidence type="ECO:0000313" key="12">
    <source>
        <dbReference type="Proteomes" id="UP000249066"/>
    </source>
</evidence>
<reference evidence="11 12" key="1">
    <citation type="submission" date="2017-08" db="EMBL/GenBank/DDBJ databases">
        <title>Infants hospitalized years apart are colonized by the same room-sourced microbial strains.</title>
        <authorList>
            <person name="Brooks B."/>
            <person name="Olm M.R."/>
            <person name="Firek B.A."/>
            <person name="Baker R."/>
            <person name="Thomas B.C."/>
            <person name="Morowitz M.J."/>
            <person name="Banfield J.F."/>
        </authorList>
    </citation>
    <scope>NUCLEOTIDE SEQUENCE [LARGE SCALE GENOMIC DNA]</scope>
    <source>
        <strain evidence="11">S2_018_000_R2_101</strain>
    </source>
</reference>
<dbReference type="GO" id="GO:0009249">
    <property type="term" value="P:protein lipoylation"/>
    <property type="evidence" value="ECO:0007669"/>
    <property type="project" value="InterPro"/>
</dbReference>
<feature type="binding site" evidence="5 8">
    <location>
        <begin position="159"/>
        <end position="161"/>
    </location>
    <ligand>
        <name>substrate</name>
    </ligand>
</feature>
<evidence type="ECO:0000259" key="10">
    <source>
        <dbReference type="PROSITE" id="PS51733"/>
    </source>
</evidence>
<organism evidence="11 12">
    <name type="scientific">Sphingomonas sanxanigenens</name>
    <dbReference type="NCBI Taxonomy" id="397260"/>
    <lineage>
        <taxon>Bacteria</taxon>
        <taxon>Pseudomonadati</taxon>
        <taxon>Pseudomonadota</taxon>
        <taxon>Alphaproteobacteria</taxon>
        <taxon>Sphingomonadales</taxon>
        <taxon>Sphingomonadaceae</taxon>
        <taxon>Sphingomonas</taxon>
    </lineage>
</organism>
<dbReference type="PROSITE" id="PS01313">
    <property type="entry name" value="LIPB"/>
    <property type="match status" value="1"/>
</dbReference>
<comment type="pathway">
    <text evidence="1 5 6">Protein modification; protein lipoylation via endogenous pathway; protein N(6)-(lipoyl)lysine from octanoyl-[acyl-carrier-protein]: step 1/2.</text>
</comment>
<evidence type="ECO:0000256" key="8">
    <source>
        <dbReference type="PIRSR" id="PIRSR016262-2"/>
    </source>
</evidence>
<dbReference type="NCBIfam" id="NF010921">
    <property type="entry name" value="PRK14341.1"/>
    <property type="match status" value="1"/>
</dbReference>
<dbReference type="EC" id="2.3.1.181" evidence="5 6"/>
<evidence type="ECO:0000256" key="5">
    <source>
        <dbReference type="HAMAP-Rule" id="MF_00013"/>
    </source>
</evidence>
<name>A0A2W5A2N5_9SPHN</name>
<comment type="caution">
    <text evidence="11">The sequence shown here is derived from an EMBL/GenBank/DDBJ whole genome shotgun (WGS) entry which is preliminary data.</text>
</comment>
<comment type="subcellular location">
    <subcellularLocation>
        <location evidence="5">Cytoplasm</location>
    </subcellularLocation>
</comment>
<gene>
    <name evidence="5" type="primary">lipB</name>
    <name evidence="11" type="ORF">DI623_11955</name>
</gene>
<dbReference type="AlphaFoldDB" id="A0A2W5A2N5"/>
<comment type="miscellaneous">
    <text evidence="5">In the reaction, the free carboxyl group of octanoic acid is attached via an amide linkage to the epsilon-amino group of a specific lysine residue of lipoyl domains of lipoate-dependent enzymes.</text>
</comment>
<accession>A0A2W5A2N5</accession>
<dbReference type="InterPro" id="IPR045864">
    <property type="entry name" value="aa-tRNA-synth_II/BPL/LPL"/>
</dbReference>
<dbReference type="CDD" id="cd16444">
    <property type="entry name" value="LipB"/>
    <property type="match status" value="1"/>
</dbReference>
<protein>
    <recommendedName>
        <fullName evidence="5 6">Octanoyltransferase</fullName>
        <ecNumber evidence="5 6">2.3.1.181</ecNumber>
    </recommendedName>
    <alternativeName>
        <fullName evidence="5">Lipoate-protein ligase B</fullName>
    </alternativeName>
    <alternativeName>
        <fullName evidence="5">Lipoyl/octanoyl transferase</fullName>
    </alternativeName>
    <alternativeName>
        <fullName evidence="5">Octanoyl-[acyl-carrier-protein]-protein N-octanoyltransferase</fullName>
    </alternativeName>
</protein>
<dbReference type="PROSITE" id="PS51733">
    <property type="entry name" value="BPL_LPL_CATALYTIC"/>
    <property type="match status" value="1"/>
</dbReference>
<evidence type="ECO:0000256" key="4">
    <source>
        <dbReference type="ARBA" id="ARBA00024732"/>
    </source>
</evidence>
<evidence type="ECO:0000256" key="3">
    <source>
        <dbReference type="ARBA" id="ARBA00023315"/>
    </source>
</evidence>
<feature type="active site" description="Acyl-thioester intermediate" evidence="5 7">
    <location>
        <position position="177"/>
    </location>
</feature>
<dbReference type="PIRSF" id="PIRSF016262">
    <property type="entry name" value="LPLase"/>
    <property type="match status" value="1"/>
</dbReference>
<feature type="binding site" evidence="5 8">
    <location>
        <begin position="74"/>
        <end position="81"/>
    </location>
    <ligand>
        <name>substrate</name>
    </ligand>
</feature>
<sequence length="217" mass="23247">MTQDKNGIEWRVEPGLVPYPDAVADMEARAAAIQAGAARERIWLLQHPPLYTAGTSADPAELLDPRFPVFESGRGGRYTYHGPGQRIVYVQLDLTKRGRDVRCYVHALEQWIVAALGRLGVAARAAEGRVGIWTDDANGHEAKIGAIGVRVRRWVTLHGAAINVSPDLADFGGIVPCGISAFPVTSLAALGSDATMDMLDAALADSLPGFLASLHLR</sequence>
<keyword evidence="11" id="KW-0436">Ligase</keyword>
<feature type="domain" description="BPL/LPL catalytic" evidence="10">
    <location>
        <begin position="36"/>
        <end position="215"/>
    </location>
</feature>
<evidence type="ECO:0000313" key="11">
    <source>
        <dbReference type="EMBL" id="PZO88793.1"/>
    </source>
</evidence>
<evidence type="ECO:0000256" key="1">
    <source>
        <dbReference type="ARBA" id="ARBA00004821"/>
    </source>
</evidence>
<dbReference type="InterPro" id="IPR000544">
    <property type="entry name" value="Octanoyltransferase"/>
</dbReference>
<keyword evidence="2 5" id="KW-0808">Transferase</keyword>
<dbReference type="GO" id="GO:0016874">
    <property type="term" value="F:ligase activity"/>
    <property type="evidence" value="ECO:0007669"/>
    <property type="project" value="UniProtKB-KW"/>
</dbReference>
<feature type="binding site" evidence="5 8">
    <location>
        <begin position="146"/>
        <end position="148"/>
    </location>
    <ligand>
        <name>substrate</name>
    </ligand>
</feature>
<dbReference type="NCBIfam" id="TIGR00214">
    <property type="entry name" value="lipB"/>
    <property type="match status" value="1"/>
</dbReference>